<protein>
    <submittedName>
        <fullName evidence="1">Uncharacterized protein</fullName>
    </submittedName>
</protein>
<dbReference type="Proteomes" id="UP001057452">
    <property type="component" value="Chromosome 6"/>
</dbReference>
<organism evidence="1 2">
    <name type="scientific">Chaenocephalus aceratus</name>
    <name type="common">Blackfin icefish</name>
    <name type="synonym">Chaenichthys aceratus</name>
    <dbReference type="NCBI Taxonomy" id="36190"/>
    <lineage>
        <taxon>Eukaryota</taxon>
        <taxon>Metazoa</taxon>
        <taxon>Chordata</taxon>
        <taxon>Craniata</taxon>
        <taxon>Vertebrata</taxon>
        <taxon>Euteleostomi</taxon>
        <taxon>Actinopterygii</taxon>
        <taxon>Neopterygii</taxon>
        <taxon>Teleostei</taxon>
        <taxon>Neoteleostei</taxon>
        <taxon>Acanthomorphata</taxon>
        <taxon>Eupercaria</taxon>
        <taxon>Perciformes</taxon>
        <taxon>Notothenioidei</taxon>
        <taxon>Channichthyidae</taxon>
        <taxon>Chaenocephalus</taxon>
    </lineage>
</organism>
<name>A0ACB9XGW0_CHAAC</name>
<accession>A0ACB9XGW0</accession>
<reference evidence="1" key="1">
    <citation type="submission" date="2022-05" db="EMBL/GenBank/DDBJ databases">
        <title>Chromosome-level genome of Chaenocephalus aceratus.</title>
        <authorList>
            <person name="Park H."/>
        </authorList>
    </citation>
    <scope>NUCLEOTIDE SEQUENCE</scope>
    <source>
        <strain evidence="1">KU_202001</strain>
    </source>
</reference>
<gene>
    <name evidence="1" type="ORF">KUCAC02_021918</name>
</gene>
<evidence type="ECO:0000313" key="1">
    <source>
        <dbReference type="EMBL" id="KAI4826279.1"/>
    </source>
</evidence>
<sequence length="829" mass="90167">MDSVSQNLKGSESVERLPVYQQAACQGKQAVPFPTTATLCCTYSRTALTVHCFSPCTALHRALLLTVHCSSPCTALHRALLLTVHCSSPCTALHRALLFTVHCSSPCTASHRALLFTVHCSSPCTASHRALLFTVHCSSPCTARHRALLVEAHAHCSFWTLAGHSVVLETDRQTLSFSVLHAEDLEAMVCHMTASLKRVFPDSSPGKLLKTVPADLLQRILTLTDEIEEQLSSRPGSCGGFSGTYAALCDFNEMPCREEIQWDIDNIYHMNNWREFNLQDFSHLDSSKELKLSVDIQQQLTFLLSRSPSLEEVSLEASGLKMDFAFKMAAALREHPSSTLQSINLSGNPLEDKGVIALSQELGSLAAGLRLLSLSRLFSASLTHLDLSANPGSMGNEEATSLFKFLSSTNSLSHLDLSDTSCPLDTLFVSLSAGCCFKLMHLNLARNPFSHRKVREVTRSIGQFFSQSCELKYVGLSATKLPPQALRLLLQGLANNILLLGLGLDISSSGAHVIQEHISEVTAITSLDISDNGFESDMVTLVLSVGRCPSLRHLALGRNFAMKSRPLTDVLHRIAQLIQDEECPLQSLSVSDSKLKAGMHILLSALGGHAALTEVDISGNNIGDTGAKMLAKALLTNTTLRNFTLQQVSGLADITQSYRGNPDRTEEALHKIQRCLDRNNQRQPDRGELQLCKAQPSEMQVQGLCLQLDDSLQRLNPCSPQEVQAEVLTAQEVLHNARESFKLLPTLYEEGRKAAPDGGLVNCILTDAAASLADEINRSIQGLAEGLMRGAEGACPWWCSAPKHSGGEHGADHQQQTARPQTDVECLSG</sequence>
<keyword evidence="2" id="KW-1185">Reference proteome</keyword>
<evidence type="ECO:0000313" key="2">
    <source>
        <dbReference type="Proteomes" id="UP001057452"/>
    </source>
</evidence>
<proteinExistence type="predicted"/>
<comment type="caution">
    <text evidence="1">The sequence shown here is derived from an EMBL/GenBank/DDBJ whole genome shotgun (WGS) entry which is preliminary data.</text>
</comment>
<dbReference type="EMBL" id="CM043790">
    <property type="protein sequence ID" value="KAI4826279.1"/>
    <property type="molecule type" value="Genomic_DNA"/>
</dbReference>